<protein>
    <submittedName>
        <fullName evidence="1">Unannotated protein</fullName>
    </submittedName>
</protein>
<gene>
    <name evidence="1" type="ORF">UFOPK1808_00841</name>
</gene>
<proteinExistence type="predicted"/>
<sequence length="66" mass="7368">MPNNAVVLQDDRVRLLIGDASRLHGPLHAMDTPNGIRIVNQIQTAAMAVLHSTWRHEYIGLDLLQT</sequence>
<name>A0A6J6GPH1_9ZZZZ</name>
<dbReference type="EMBL" id="CAEZUL010000085">
    <property type="protein sequence ID" value="CAB4602110.1"/>
    <property type="molecule type" value="Genomic_DNA"/>
</dbReference>
<accession>A0A6J6GPH1</accession>
<reference evidence="1" key="1">
    <citation type="submission" date="2020-05" db="EMBL/GenBank/DDBJ databases">
        <authorList>
            <person name="Chiriac C."/>
            <person name="Salcher M."/>
            <person name="Ghai R."/>
            <person name="Kavagutti S V."/>
        </authorList>
    </citation>
    <scope>NUCLEOTIDE SEQUENCE</scope>
</reference>
<dbReference type="AlphaFoldDB" id="A0A6J6GPH1"/>
<organism evidence="1">
    <name type="scientific">freshwater metagenome</name>
    <dbReference type="NCBI Taxonomy" id="449393"/>
    <lineage>
        <taxon>unclassified sequences</taxon>
        <taxon>metagenomes</taxon>
        <taxon>ecological metagenomes</taxon>
    </lineage>
</organism>
<evidence type="ECO:0000313" key="1">
    <source>
        <dbReference type="EMBL" id="CAB4602110.1"/>
    </source>
</evidence>